<evidence type="ECO:0000313" key="7">
    <source>
        <dbReference type="EMBL" id="EGD82141.1"/>
    </source>
</evidence>
<evidence type="ECO:0000256" key="3">
    <source>
        <dbReference type="ARBA" id="ARBA00022729"/>
    </source>
</evidence>
<dbReference type="RefSeq" id="XP_004996324.1">
    <property type="nucleotide sequence ID" value="XM_004996267.1"/>
</dbReference>
<dbReference type="Gene3D" id="2.60.120.260">
    <property type="entry name" value="Galactose-binding domain-like"/>
    <property type="match status" value="1"/>
</dbReference>
<proteinExistence type="inferred from homology"/>
<evidence type="ECO:0000259" key="6">
    <source>
        <dbReference type="Pfam" id="PF01120"/>
    </source>
</evidence>
<keyword evidence="4" id="KW-0378">Hydrolase</keyword>
<dbReference type="Gene3D" id="3.20.20.80">
    <property type="entry name" value="Glycosidases"/>
    <property type="match status" value="1"/>
</dbReference>
<dbReference type="OrthoDB" id="6039950at2759"/>
<dbReference type="EC" id="3.2.1.51" evidence="2"/>
<dbReference type="SMART" id="SM00812">
    <property type="entry name" value="Alpha_L_fucos"/>
    <property type="match status" value="1"/>
</dbReference>
<dbReference type="GO" id="GO:0005764">
    <property type="term" value="C:lysosome"/>
    <property type="evidence" value="ECO:0007669"/>
    <property type="project" value="TreeGrafter"/>
</dbReference>
<dbReference type="eggNOG" id="KOG3340">
    <property type="taxonomic scope" value="Eukaryota"/>
</dbReference>
<dbReference type="Proteomes" id="UP000007799">
    <property type="component" value="Unassembled WGS sequence"/>
</dbReference>
<dbReference type="EMBL" id="GL832960">
    <property type="protein sequence ID" value="EGD82141.1"/>
    <property type="molecule type" value="Genomic_DNA"/>
</dbReference>
<name>F2U3E7_SALR5</name>
<dbReference type="STRING" id="946362.F2U3E7"/>
<dbReference type="InParanoid" id="F2U3E7"/>
<evidence type="ECO:0000256" key="5">
    <source>
        <dbReference type="ARBA" id="ARBA00023295"/>
    </source>
</evidence>
<dbReference type="GO" id="GO:0004560">
    <property type="term" value="F:alpha-L-fucosidase activity"/>
    <property type="evidence" value="ECO:0007669"/>
    <property type="project" value="UniProtKB-EC"/>
</dbReference>
<dbReference type="InterPro" id="IPR057739">
    <property type="entry name" value="Glyco_hydro_29_N"/>
</dbReference>
<protein>
    <recommendedName>
        <fullName evidence="2">alpha-L-fucosidase</fullName>
        <ecNumber evidence="2">3.2.1.51</ecNumber>
    </recommendedName>
</protein>
<dbReference type="PANTHER" id="PTHR10030">
    <property type="entry name" value="ALPHA-L-FUCOSIDASE"/>
    <property type="match status" value="1"/>
</dbReference>
<evidence type="ECO:0000256" key="1">
    <source>
        <dbReference type="ARBA" id="ARBA00007951"/>
    </source>
</evidence>
<dbReference type="Pfam" id="PF01120">
    <property type="entry name" value="Alpha_L_fucos"/>
    <property type="match status" value="1"/>
</dbReference>
<dbReference type="GO" id="GO:0016139">
    <property type="term" value="P:glycoside catabolic process"/>
    <property type="evidence" value="ECO:0007669"/>
    <property type="project" value="TreeGrafter"/>
</dbReference>
<feature type="domain" description="Glycoside hydrolase family 29 N-terminal" evidence="6">
    <location>
        <begin position="117"/>
        <end position="394"/>
    </location>
</feature>
<keyword evidence="8" id="KW-1185">Reference proteome</keyword>
<dbReference type="KEGG" id="sre:PTSG_02815"/>
<gene>
    <name evidence="7" type="ORF">PTSG_02815</name>
</gene>
<sequence>MTCRAGRAVVHRFICARHNKAEEAVAAFPLGAYGHLGPACVHMTVHRTNASGVCQPRHAATPCPTNSVPLPTLAQQRYQRHEIVGLTHFNMATFVHNGDPACSSTNWNQGVNCSNPAVFNPVKLDIDNWIASYKALGAKHAVLTAKHGCGFLLWSTNTSLPNGRPYGYGVQRPNVPSFPRDVVLEFSTKMQAAGLGHGFYYSTGNNFYLNRIDFKPAGALLPGQVVNVTDKEYNTLVFEHVRELWSRYGNLTEIWFDHGYAGDQKAALQQLLQQYQPHAAGFNGYGIMPSPVKWCGTESGTPPRGFWSTGCDASSGNPNATSYCPTGVDTTLQDFDTWFWMPGVPIRSLGAMMDVYHASVGNNGVLELDFAINRDGLVDATHAVLYKQLGDWIRACYGTPLANASATGTTVTLTFQQPVTTDRFMLQEAFESGERVRTWRIDVQEKNHLQQMRQRHEGEYAPRR</sequence>
<dbReference type="OMA" id="HFNMNTF"/>
<dbReference type="AlphaFoldDB" id="F2U3E7"/>
<keyword evidence="3" id="KW-0732">Signal</keyword>
<accession>F2U3E7</accession>
<dbReference type="GeneID" id="16076910"/>
<dbReference type="PANTHER" id="PTHR10030:SF37">
    <property type="entry name" value="ALPHA-L-FUCOSIDASE-RELATED"/>
    <property type="match status" value="1"/>
</dbReference>
<dbReference type="SUPFAM" id="SSF51445">
    <property type="entry name" value="(Trans)glycosidases"/>
    <property type="match status" value="1"/>
</dbReference>
<organism evidence="8">
    <name type="scientific">Salpingoeca rosetta (strain ATCC 50818 / BSB-021)</name>
    <dbReference type="NCBI Taxonomy" id="946362"/>
    <lineage>
        <taxon>Eukaryota</taxon>
        <taxon>Choanoflagellata</taxon>
        <taxon>Craspedida</taxon>
        <taxon>Salpingoecidae</taxon>
        <taxon>Salpingoeca</taxon>
    </lineage>
</organism>
<evidence type="ECO:0000256" key="4">
    <source>
        <dbReference type="ARBA" id="ARBA00022801"/>
    </source>
</evidence>
<evidence type="ECO:0000313" key="8">
    <source>
        <dbReference type="Proteomes" id="UP000007799"/>
    </source>
</evidence>
<keyword evidence="5" id="KW-0326">Glycosidase</keyword>
<evidence type="ECO:0000256" key="2">
    <source>
        <dbReference type="ARBA" id="ARBA00012662"/>
    </source>
</evidence>
<reference evidence="7" key="1">
    <citation type="submission" date="2009-08" db="EMBL/GenBank/DDBJ databases">
        <title>Annotation of Salpingoeca rosetta.</title>
        <authorList>
            <consortium name="The Broad Institute Genome Sequencing Platform"/>
            <person name="Russ C."/>
            <person name="Cuomo C."/>
            <person name="Burger G."/>
            <person name="Gray M.W."/>
            <person name="Holland P.W.H."/>
            <person name="King N."/>
            <person name="Lang F.B.F."/>
            <person name="Roger A.J."/>
            <person name="Ruiz-Trillo I."/>
            <person name="Young S.K."/>
            <person name="Zeng Q."/>
            <person name="Gargeya S."/>
            <person name="Alvarado L."/>
            <person name="Berlin A."/>
            <person name="Chapman S.B."/>
            <person name="Chen Z."/>
            <person name="Freedman E."/>
            <person name="Gellesch M."/>
            <person name="Goldberg J."/>
            <person name="Griggs A."/>
            <person name="Gujja S."/>
            <person name="Heilman E."/>
            <person name="Heiman D."/>
            <person name="Howarth C."/>
            <person name="Mehta T."/>
            <person name="Neiman D."/>
            <person name="Pearson M."/>
            <person name="Roberts A."/>
            <person name="Saif S."/>
            <person name="Shea T."/>
            <person name="Shenoy N."/>
            <person name="Sisk P."/>
            <person name="Stolte C."/>
            <person name="Sykes S."/>
            <person name="White J."/>
            <person name="Yandava C."/>
            <person name="Haas B."/>
            <person name="Nusbaum C."/>
            <person name="Birren B."/>
        </authorList>
    </citation>
    <scope>NUCLEOTIDE SEQUENCE [LARGE SCALE GENOMIC DNA]</scope>
    <source>
        <strain evidence="7">ATCC 50818</strain>
    </source>
</reference>
<dbReference type="InterPro" id="IPR017853">
    <property type="entry name" value="GH"/>
</dbReference>
<dbReference type="GO" id="GO:0006004">
    <property type="term" value="P:fucose metabolic process"/>
    <property type="evidence" value="ECO:0007669"/>
    <property type="project" value="TreeGrafter"/>
</dbReference>
<dbReference type="InterPro" id="IPR000933">
    <property type="entry name" value="Glyco_hydro_29"/>
</dbReference>
<comment type="similarity">
    <text evidence="1">Belongs to the glycosyl hydrolase 29 family.</text>
</comment>